<reference evidence="1 2" key="1">
    <citation type="journal article" date="2018" name="Science">
        <title>The opium poppy genome and morphinan production.</title>
        <authorList>
            <person name="Guo L."/>
            <person name="Winzer T."/>
            <person name="Yang X."/>
            <person name="Li Y."/>
            <person name="Ning Z."/>
            <person name="He Z."/>
            <person name="Teodor R."/>
            <person name="Lu Y."/>
            <person name="Bowser T.A."/>
            <person name="Graham I.A."/>
            <person name="Ye K."/>
        </authorList>
    </citation>
    <scope>NUCLEOTIDE SEQUENCE [LARGE SCALE GENOMIC DNA]</scope>
    <source>
        <strain evidence="2">cv. HN1</strain>
        <tissue evidence="1">Leaves</tissue>
    </source>
</reference>
<protein>
    <submittedName>
        <fullName evidence="1">Uncharacterized protein</fullName>
    </submittedName>
</protein>
<accession>A0A4Y7IRI1</accession>
<dbReference type="OMA" id="INTVQCN"/>
<evidence type="ECO:0000313" key="1">
    <source>
        <dbReference type="EMBL" id="RZC50410.1"/>
    </source>
</evidence>
<dbReference type="InterPro" id="IPR008480">
    <property type="entry name" value="DUF761_pln"/>
</dbReference>
<dbReference type="PANTHER" id="PTHR33098:SF15">
    <property type="entry name" value="DUF761 DOMAIN PROTEIN"/>
    <property type="match status" value="1"/>
</dbReference>
<dbReference type="Gramene" id="RZC50410">
    <property type="protein sequence ID" value="RZC50410"/>
    <property type="gene ID" value="C5167_018833"/>
</dbReference>
<dbReference type="Pfam" id="PF05553">
    <property type="entry name" value="DUF761"/>
    <property type="match status" value="1"/>
</dbReference>
<dbReference type="EMBL" id="CM010716">
    <property type="protein sequence ID" value="RZC50410.1"/>
    <property type="molecule type" value="Genomic_DNA"/>
</dbReference>
<dbReference type="Proteomes" id="UP000316621">
    <property type="component" value="Chromosome 2"/>
</dbReference>
<keyword evidence="2" id="KW-1185">Reference proteome</keyword>
<organism evidence="1 2">
    <name type="scientific">Papaver somniferum</name>
    <name type="common">Opium poppy</name>
    <dbReference type="NCBI Taxonomy" id="3469"/>
    <lineage>
        <taxon>Eukaryota</taxon>
        <taxon>Viridiplantae</taxon>
        <taxon>Streptophyta</taxon>
        <taxon>Embryophyta</taxon>
        <taxon>Tracheophyta</taxon>
        <taxon>Spermatophyta</taxon>
        <taxon>Magnoliopsida</taxon>
        <taxon>Ranunculales</taxon>
        <taxon>Papaveraceae</taxon>
        <taxon>Papaveroideae</taxon>
        <taxon>Papaver</taxon>
    </lineage>
</organism>
<evidence type="ECO:0000313" key="2">
    <source>
        <dbReference type="Proteomes" id="UP000316621"/>
    </source>
</evidence>
<dbReference type="AlphaFoldDB" id="A0A4Y7IRI1"/>
<gene>
    <name evidence="1" type="ORF">C5167_018833</name>
</gene>
<name>A0A4Y7IRI1_PAPSO</name>
<sequence length="119" mass="13649">MDKDALYKSISVDDQELLGCQRKSYTDIGIDGVVDINESAEAFIQNFRHHTEPPRVHQKINTVQCNPTTAVRKKPTKHKDGVEDINESADAFIKRFKKQLRIQRLESIENNQNMLARGL</sequence>
<dbReference type="PANTHER" id="PTHR33098">
    <property type="entry name" value="COTTON FIBER (DUF761)"/>
    <property type="match status" value="1"/>
</dbReference>
<proteinExistence type="predicted"/>